<dbReference type="InterPro" id="IPR041552">
    <property type="entry name" value="UvrA_DNA-bd"/>
</dbReference>
<dbReference type="Pfam" id="PF17755">
    <property type="entry name" value="UvrA_DNA-bind"/>
    <property type="match status" value="1"/>
</dbReference>
<evidence type="ECO:0000256" key="7">
    <source>
        <dbReference type="ARBA" id="ARBA00022769"/>
    </source>
</evidence>
<keyword evidence="3" id="KW-0479">Metal-binding</keyword>
<keyword evidence="19" id="KW-1185">Reference proteome</keyword>
<dbReference type="GO" id="GO:0005524">
    <property type="term" value="F:ATP binding"/>
    <property type="evidence" value="ECO:0007669"/>
    <property type="project" value="UniProtKB-KW"/>
</dbReference>
<comment type="subcellular location">
    <subcellularLocation>
        <location evidence="1">Cytoplasm</location>
    </subcellularLocation>
</comment>
<gene>
    <name evidence="18" type="primary">uvrA_1</name>
    <name evidence="18" type="ORF">DK880_00039</name>
</gene>
<evidence type="ECO:0000256" key="4">
    <source>
        <dbReference type="ARBA" id="ARBA00022737"/>
    </source>
</evidence>
<evidence type="ECO:0000256" key="8">
    <source>
        <dbReference type="ARBA" id="ARBA00022771"/>
    </source>
</evidence>
<dbReference type="Proteomes" id="UP000245872">
    <property type="component" value="Chromosome"/>
</dbReference>
<dbReference type="InterPro" id="IPR003439">
    <property type="entry name" value="ABC_transporter-like_ATP-bd"/>
</dbReference>
<proteinExistence type="inferred from homology"/>
<keyword evidence="2" id="KW-0963">Cytoplasm</keyword>
<evidence type="ECO:0000256" key="10">
    <source>
        <dbReference type="ARBA" id="ARBA00022840"/>
    </source>
</evidence>
<dbReference type="InterPro" id="IPR004602">
    <property type="entry name" value="UvrA"/>
</dbReference>
<dbReference type="GO" id="GO:0016887">
    <property type="term" value="F:ATP hydrolysis activity"/>
    <property type="evidence" value="ECO:0007669"/>
    <property type="project" value="InterPro"/>
</dbReference>
<dbReference type="SUPFAM" id="SSF52540">
    <property type="entry name" value="P-loop containing nucleoside triphosphate hydrolases"/>
    <property type="match status" value="2"/>
</dbReference>
<evidence type="ECO:0000256" key="16">
    <source>
        <dbReference type="ARBA" id="ARBA00042156"/>
    </source>
</evidence>
<dbReference type="GO" id="GO:0006289">
    <property type="term" value="P:nucleotide-excision repair"/>
    <property type="evidence" value="ECO:0007669"/>
    <property type="project" value="InterPro"/>
</dbReference>
<feature type="domain" description="ABC transporter" evidence="17">
    <location>
        <begin position="593"/>
        <end position="929"/>
    </location>
</feature>
<keyword evidence="9" id="KW-0862">Zinc</keyword>
<comment type="similarity">
    <text evidence="14">Belongs to the ABC transporter superfamily. UvrA family.</text>
</comment>
<keyword evidence="11" id="KW-0267">Excision nuclease</keyword>
<evidence type="ECO:0000313" key="19">
    <source>
        <dbReference type="Proteomes" id="UP000245872"/>
    </source>
</evidence>
<accession>A0A2Z3L6P9</accession>
<dbReference type="PANTHER" id="PTHR43152:SF3">
    <property type="entry name" value="UVRABC SYSTEM PROTEIN A"/>
    <property type="match status" value="1"/>
</dbReference>
<dbReference type="InterPro" id="IPR013815">
    <property type="entry name" value="ATP_grasp_subdomain_1"/>
</dbReference>
<dbReference type="InterPro" id="IPR027417">
    <property type="entry name" value="P-loop_NTPase"/>
</dbReference>
<evidence type="ECO:0000256" key="11">
    <source>
        <dbReference type="ARBA" id="ARBA00022881"/>
    </source>
</evidence>
<dbReference type="GO" id="GO:0004518">
    <property type="term" value="F:nuclease activity"/>
    <property type="evidence" value="ECO:0007669"/>
    <property type="project" value="UniProtKB-KW"/>
</dbReference>
<organism evidence="18 19">
    <name type="scientific">Candidatus Cardinium hertigii</name>
    <dbReference type="NCBI Taxonomy" id="247481"/>
    <lineage>
        <taxon>Bacteria</taxon>
        <taxon>Pseudomonadati</taxon>
        <taxon>Bacteroidota</taxon>
        <taxon>Cytophagia</taxon>
        <taxon>Cytophagales</taxon>
        <taxon>Amoebophilaceae</taxon>
        <taxon>Candidatus Cardinium</taxon>
    </lineage>
</organism>
<keyword evidence="8" id="KW-0863">Zinc-finger</keyword>
<evidence type="ECO:0000256" key="3">
    <source>
        <dbReference type="ARBA" id="ARBA00022723"/>
    </source>
</evidence>
<dbReference type="GO" id="GO:0009380">
    <property type="term" value="C:excinuclease repair complex"/>
    <property type="evidence" value="ECO:0007669"/>
    <property type="project" value="InterPro"/>
</dbReference>
<reference evidence="18 19" key="1">
    <citation type="submission" date="2018-05" db="EMBL/GenBank/DDBJ databases">
        <title>Candidatus Cardinium hertigii Genome Assembly.</title>
        <authorList>
            <person name="Showmaker K.C."/>
            <person name="Walden K.O."/>
            <person name="Fields C.J."/>
            <person name="Lambert K.N."/>
            <person name="Hudson M.E."/>
        </authorList>
    </citation>
    <scope>NUCLEOTIDE SEQUENCE [LARGE SCALE GENOMIC DNA]</scope>
    <source>
        <strain evidence="19">cHgTN10</strain>
    </source>
</reference>
<evidence type="ECO:0000256" key="1">
    <source>
        <dbReference type="ARBA" id="ARBA00004496"/>
    </source>
</evidence>
<dbReference type="AlphaFoldDB" id="A0A2Z3L6P9"/>
<evidence type="ECO:0000256" key="14">
    <source>
        <dbReference type="ARBA" id="ARBA00038000"/>
    </source>
</evidence>
<evidence type="ECO:0000256" key="6">
    <source>
        <dbReference type="ARBA" id="ARBA00022763"/>
    </source>
</evidence>
<evidence type="ECO:0000256" key="15">
    <source>
        <dbReference type="ARBA" id="ARBA00039316"/>
    </source>
</evidence>
<evidence type="ECO:0000256" key="5">
    <source>
        <dbReference type="ARBA" id="ARBA00022741"/>
    </source>
</evidence>
<name>A0A2Z3L6P9_9BACT</name>
<dbReference type="PROSITE" id="PS50893">
    <property type="entry name" value="ABC_TRANSPORTER_2"/>
    <property type="match status" value="1"/>
</dbReference>
<keyword evidence="6" id="KW-0227">DNA damage</keyword>
<dbReference type="NCBIfam" id="NF001503">
    <property type="entry name" value="PRK00349.1"/>
    <property type="match status" value="1"/>
</dbReference>
<dbReference type="InterPro" id="IPR041102">
    <property type="entry name" value="UvrA_inter"/>
</dbReference>
<sequence length="944" mass="104462">MSLAIDKGRHKFDYIEVLGARTHNLKNIDLRFPRNQLVVLTGVSGSGKSSLAFDTIYAEGQRRYRESFSAYARNFLENITRPEVDAINGLSPVIAIEQKTTHSHARSTVGTFTEIYDFMRLLFARIADAHDHCSSNKMVVQNEDQLFTDLLNMYAGQSVTLMAPLVSGKKGHFGELFNRLIRLGFHKISLDGTIKELDDSLTLARYKKHDIALVVDHVIVTKPNQDRMKHSLQLALLHGKGRVKVVDAAHQSRYFSTSLVDVETGCAYDAPEPSLFSFNTAHGACPTCAGLGEKIQVDIDSIIPDKTKSIYQGAILPLGAHKSSILFKKITTLLAFYRHQITDPVETLPLPLLHLLLLGNTVQSATNKGLDYVEPFPGVIPTLIKEQEREGSVTSSMGTIFEAVCPDCAGSRLNKVARSFKIKERTIAELASMELDKLQAWFTQLPASLTERQQQIAQELIKEISKRLQFLIDVGLHYLQLNRSLKTLSGGEAQRVRLATQMGIQLLGVCYILDEPSIGLHQRDNSRLIAALKTLRDMGNTLLVVEHDRETMLEADYLIEIGPQAGLYGGLVVAAGSLPEFLMQDSVTAEFLNRKRDFPFSATRKKGNGNAITLMGCSGHNLKNITVTIPLGMMVCITGVSGSGKSSLIHKTLLPILQRKLYNSPVVPLDYKEATGLVHINKVIEVNQAPIGRTHRSNPATYTTIFTEIRNFFALLPEAQIQGYKPNRFSFNIKEGRCNSCEGIGHQRIEMGLLPEIYVTCASCKGKRYNRETLAVRYKGKSIADVLDMTVEDAFSFFKNHATICSKLHTLMQVGLGYITLGQHATTLSGGEAQRMKLATELTQKSSRDTLYILDEPTTGLHFQDIVDLLSVLQKLVEQGNTVLVIEHNVDMIKVADYVIDLGPEGGDAGGYVVAVGTPEEVALAQASHTGYFLRKELEIIHKS</sequence>
<dbReference type="GO" id="GO:0008270">
    <property type="term" value="F:zinc ion binding"/>
    <property type="evidence" value="ECO:0007669"/>
    <property type="project" value="UniProtKB-KW"/>
</dbReference>
<keyword evidence="12" id="KW-0238">DNA-binding</keyword>
<evidence type="ECO:0000256" key="13">
    <source>
        <dbReference type="ARBA" id="ARBA00023204"/>
    </source>
</evidence>
<keyword evidence="4" id="KW-0677">Repeat</keyword>
<protein>
    <recommendedName>
        <fullName evidence="15">UvrABC system protein A</fullName>
    </recommendedName>
    <alternativeName>
        <fullName evidence="16">Excinuclease ABC subunit A</fullName>
    </alternativeName>
</protein>
<dbReference type="CDD" id="cd03271">
    <property type="entry name" value="ABC_UvrA_II"/>
    <property type="match status" value="1"/>
</dbReference>
<dbReference type="Gene3D" id="1.20.1580.10">
    <property type="entry name" value="ABC transporter ATPase like domain"/>
    <property type="match status" value="2"/>
</dbReference>
<dbReference type="EMBL" id="CP029619">
    <property type="protein sequence ID" value="AWN81377.1"/>
    <property type="molecule type" value="Genomic_DNA"/>
</dbReference>
<dbReference type="OrthoDB" id="9809851at2"/>
<evidence type="ECO:0000259" key="17">
    <source>
        <dbReference type="PROSITE" id="PS50893"/>
    </source>
</evidence>
<dbReference type="Gene3D" id="3.30.1490.20">
    <property type="entry name" value="ATP-grasp fold, A domain"/>
    <property type="match status" value="1"/>
</dbReference>
<dbReference type="Gene3D" id="3.40.50.300">
    <property type="entry name" value="P-loop containing nucleotide triphosphate hydrolases"/>
    <property type="match status" value="2"/>
</dbReference>
<dbReference type="PROSITE" id="PS00211">
    <property type="entry name" value="ABC_TRANSPORTER_1"/>
    <property type="match status" value="2"/>
</dbReference>
<dbReference type="KEGG" id="cher:DK880_00039"/>
<evidence type="ECO:0000256" key="2">
    <source>
        <dbReference type="ARBA" id="ARBA00022490"/>
    </source>
</evidence>
<dbReference type="Pfam" id="PF17760">
    <property type="entry name" value="UvrA_inter"/>
    <property type="match status" value="1"/>
</dbReference>
<evidence type="ECO:0000256" key="9">
    <source>
        <dbReference type="ARBA" id="ARBA00022833"/>
    </source>
</evidence>
<keyword evidence="5" id="KW-0547">Nucleotide-binding</keyword>
<keyword evidence="13" id="KW-0234">DNA repair</keyword>
<keyword evidence="7" id="KW-0228">DNA excision</keyword>
<dbReference type="GO" id="GO:0003677">
    <property type="term" value="F:DNA binding"/>
    <property type="evidence" value="ECO:0007669"/>
    <property type="project" value="UniProtKB-KW"/>
</dbReference>
<keyword evidence="10" id="KW-0067">ATP-binding</keyword>
<dbReference type="GO" id="GO:0005737">
    <property type="term" value="C:cytoplasm"/>
    <property type="evidence" value="ECO:0007669"/>
    <property type="project" value="UniProtKB-SubCell"/>
</dbReference>
<dbReference type="Gene3D" id="1.10.8.280">
    <property type="entry name" value="ABC transporter ATPase domain-like"/>
    <property type="match status" value="1"/>
</dbReference>
<evidence type="ECO:0000256" key="12">
    <source>
        <dbReference type="ARBA" id="ARBA00023125"/>
    </source>
</evidence>
<dbReference type="InterPro" id="IPR017871">
    <property type="entry name" value="ABC_transporter-like_CS"/>
</dbReference>
<dbReference type="NCBIfam" id="TIGR00630">
    <property type="entry name" value="uvra"/>
    <property type="match status" value="1"/>
</dbReference>
<dbReference type="PANTHER" id="PTHR43152">
    <property type="entry name" value="UVRABC SYSTEM PROTEIN A"/>
    <property type="match status" value="1"/>
</dbReference>
<dbReference type="RefSeq" id="WP_109996843.1">
    <property type="nucleotide sequence ID" value="NZ_CP029619.1"/>
</dbReference>
<evidence type="ECO:0000313" key="18">
    <source>
        <dbReference type="EMBL" id="AWN81377.1"/>
    </source>
</evidence>